<keyword evidence="3" id="KW-0699">rRNA-binding</keyword>
<keyword evidence="5" id="KW-0810">Translation regulation</keyword>
<dbReference type="FunFam" id="1.25.40.10:FF:002139">
    <property type="entry name" value="Pentatricopeptide repeat domain 3"/>
    <property type="match status" value="1"/>
</dbReference>
<dbReference type="GO" id="GO:0006417">
    <property type="term" value="P:regulation of translation"/>
    <property type="evidence" value="ECO:0007669"/>
    <property type="project" value="UniProtKB-KW"/>
</dbReference>
<feature type="compositionally biased region" description="Basic and acidic residues" evidence="13">
    <location>
        <begin position="200"/>
        <end position="215"/>
    </location>
</feature>
<comment type="similarity">
    <text evidence="2">Belongs to the mitochondrion-specific ribosomal protein mS39 family.</text>
</comment>
<keyword evidence="6" id="KW-0694">RNA-binding</keyword>
<dbReference type="Proteomes" id="UP000327468">
    <property type="component" value="Chromosome 7"/>
</dbReference>
<dbReference type="PANTHER" id="PTHR16276:SF1">
    <property type="entry name" value="SMALL RIBOSOMAL SUBUNIT PROTEIN MS39"/>
    <property type="match status" value="1"/>
</dbReference>
<name>A0A5N5NUD8_PANHP</name>
<dbReference type="Pfam" id="PF13812">
    <property type="entry name" value="PPR_3"/>
    <property type="match status" value="1"/>
</dbReference>
<evidence type="ECO:0000256" key="9">
    <source>
        <dbReference type="ARBA" id="ARBA00023128"/>
    </source>
</evidence>
<organism evidence="14 15">
    <name type="scientific">Pangasianodon hypophthalmus</name>
    <name type="common">Striped catfish</name>
    <name type="synonym">Helicophagus hypophthalmus</name>
    <dbReference type="NCBI Taxonomy" id="310915"/>
    <lineage>
        <taxon>Eukaryota</taxon>
        <taxon>Metazoa</taxon>
        <taxon>Chordata</taxon>
        <taxon>Craniata</taxon>
        <taxon>Vertebrata</taxon>
        <taxon>Euteleostomi</taxon>
        <taxon>Actinopterygii</taxon>
        <taxon>Neopterygii</taxon>
        <taxon>Teleostei</taxon>
        <taxon>Ostariophysi</taxon>
        <taxon>Siluriformes</taxon>
        <taxon>Pangasiidae</taxon>
        <taxon>Pangasianodon</taxon>
    </lineage>
</organism>
<evidence type="ECO:0000256" key="7">
    <source>
        <dbReference type="ARBA" id="ARBA00022946"/>
    </source>
</evidence>
<feature type="repeat" description="PPR" evidence="12">
    <location>
        <begin position="258"/>
        <end position="292"/>
    </location>
</feature>
<evidence type="ECO:0000256" key="8">
    <source>
        <dbReference type="ARBA" id="ARBA00022980"/>
    </source>
</evidence>
<dbReference type="InterPro" id="IPR055063">
    <property type="entry name" value="Rib_mS39_PPR"/>
</dbReference>
<dbReference type="Pfam" id="PF22330">
    <property type="entry name" value="Rib_mS39_PPR"/>
    <property type="match status" value="1"/>
</dbReference>
<evidence type="ECO:0000313" key="15">
    <source>
        <dbReference type="Proteomes" id="UP000327468"/>
    </source>
</evidence>
<evidence type="ECO:0000256" key="6">
    <source>
        <dbReference type="ARBA" id="ARBA00022884"/>
    </source>
</evidence>
<sequence length="674" mass="77058">MLWQMAASCSHIGRQISKTSRLFNKSLKESWYQRYFGLSPAVCQESATAVSGSEGEIVIPRKKTWSKEAVLQALATTVNRDPTACHYMFQDDSYLIPRTSGEFKLYSLSQESGRNAAKYFINTYPKYFQKDFAEPHIPCLMPETVELQIEEVSEAALVERVRLRKVKAAVDMYDQLVQAGTPVSLDLTNDLLDLICLYGDRDPPREDSPEQRTDDVAEEQDDSKRRKGRLRRASELLTIVWRENNNAQRIFNTMQERNSRSYSALIRGMVKYGAYSKAFDMYTDLLNNRLTADVHTFNALIIAAAEVKDKYSDKWDLIIDLLKQMAQQKVKPNLLTFNTALKVLRRCGSLARAQAFPILNEMKALGIGPSLATYDHILGIFYKAASSAQGHTEILQEVLNEMSGKSFTAQDPDDVQFFPNAMRVCLDNKDIEQAYRVHSLLEVGDNWQLLGDSYHQSIYYGRFFNLLCMMEHIDVVLKWYREFIPSLYYPNSQGIKDLLQALDTDNRLDLIPQIWKDIKQMGHDNKTDLLEQILSLMAREKQSAEVQQSFAECALDIKRLYMQTDRGRVPLNWSTNSLSSITSILLAADRIQEAGEMLNIFKATNRIPSEDLMNEFFACIKAHNEAQQAVELVQISAGFCLPVTPNLIERVQQEFELNDEQKMILSDLESSTQE</sequence>
<reference evidence="14 15" key="1">
    <citation type="submission" date="2019-06" db="EMBL/GenBank/DDBJ databases">
        <title>A chromosome-scale genome assembly of the striped catfish, Pangasianodon hypophthalmus.</title>
        <authorList>
            <person name="Wen M."/>
            <person name="Zahm M."/>
            <person name="Roques C."/>
            <person name="Cabau C."/>
            <person name="Klopp C."/>
            <person name="Donnadieu C."/>
            <person name="Jouanno E."/>
            <person name="Avarre J.-C."/>
            <person name="Campet M."/>
            <person name="Ha T.T.T."/>
            <person name="Dugue R."/>
            <person name="Lampietro C."/>
            <person name="Louis A."/>
            <person name="Herpin A."/>
            <person name="Echchiki A."/>
            <person name="Berthelot C."/>
            <person name="Parey E."/>
            <person name="Roest-Crollius H."/>
            <person name="Braasch I."/>
            <person name="Postlethwait J."/>
            <person name="Bobe J."/>
            <person name="Montfort J."/>
            <person name="Bouchez O."/>
            <person name="Begum T."/>
            <person name="Schartl M."/>
            <person name="Guiguen Y."/>
        </authorList>
    </citation>
    <scope>NUCLEOTIDE SEQUENCE [LARGE SCALE GENOMIC DNA]</scope>
    <source>
        <strain evidence="14 15">Indonesia</strain>
        <tissue evidence="14">Blood</tissue>
    </source>
</reference>
<dbReference type="PANTHER" id="PTHR16276">
    <property type="entry name" value="PENTATRICOPEPTIDE REPEAT DOMAIN-CONTAINING PROTEIN 3"/>
    <property type="match status" value="1"/>
</dbReference>
<dbReference type="GO" id="GO:1990904">
    <property type="term" value="C:ribonucleoprotein complex"/>
    <property type="evidence" value="ECO:0007669"/>
    <property type="project" value="UniProtKB-KW"/>
</dbReference>
<evidence type="ECO:0000256" key="12">
    <source>
        <dbReference type="PROSITE-ProRule" id="PRU00708"/>
    </source>
</evidence>
<evidence type="ECO:0000313" key="14">
    <source>
        <dbReference type="EMBL" id="KAB5571050.1"/>
    </source>
</evidence>
<dbReference type="Gene3D" id="1.25.40.10">
    <property type="entry name" value="Tetratricopeptide repeat domain"/>
    <property type="match status" value="2"/>
</dbReference>
<keyword evidence="8" id="KW-0689">Ribosomal protein</keyword>
<keyword evidence="4" id="KW-0677">Repeat</keyword>
<proteinExistence type="inferred from homology"/>
<comment type="subcellular location">
    <subcellularLocation>
        <location evidence="1">Mitochondrion</location>
    </subcellularLocation>
</comment>
<feature type="repeat" description="PPR" evidence="12">
    <location>
        <begin position="333"/>
        <end position="369"/>
    </location>
</feature>
<evidence type="ECO:0000256" key="11">
    <source>
        <dbReference type="ARBA" id="ARBA00035134"/>
    </source>
</evidence>
<dbReference type="GO" id="GO:0019843">
    <property type="term" value="F:rRNA binding"/>
    <property type="evidence" value="ECO:0007669"/>
    <property type="project" value="UniProtKB-KW"/>
</dbReference>
<dbReference type="GO" id="GO:0005840">
    <property type="term" value="C:ribosome"/>
    <property type="evidence" value="ECO:0007669"/>
    <property type="project" value="UniProtKB-KW"/>
</dbReference>
<evidence type="ECO:0000256" key="13">
    <source>
        <dbReference type="SAM" id="MobiDB-lite"/>
    </source>
</evidence>
<comment type="caution">
    <text evidence="14">The sequence shown here is derived from an EMBL/GenBank/DDBJ whole genome shotgun (WGS) entry which is preliminary data.</text>
</comment>
<evidence type="ECO:0000256" key="10">
    <source>
        <dbReference type="ARBA" id="ARBA00023274"/>
    </source>
</evidence>
<dbReference type="EMBL" id="VFJC01000008">
    <property type="protein sequence ID" value="KAB5571050.1"/>
    <property type="molecule type" value="Genomic_DNA"/>
</dbReference>
<feature type="region of interest" description="Disordered" evidence="13">
    <location>
        <begin position="200"/>
        <end position="228"/>
    </location>
</feature>
<dbReference type="GO" id="GO:0005739">
    <property type="term" value="C:mitochondrion"/>
    <property type="evidence" value="ECO:0007669"/>
    <property type="project" value="UniProtKB-SubCell"/>
</dbReference>
<evidence type="ECO:0000256" key="4">
    <source>
        <dbReference type="ARBA" id="ARBA00022737"/>
    </source>
</evidence>
<gene>
    <name evidence="14" type="ORF">PHYPO_G00220470</name>
</gene>
<evidence type="ECO:0000256" key="5">
    <source>
        <dbReference type="ARBA" id="ARBA00022845"/>
    </source>
</evidence>
<keyword evidence="7" id="KW-0809">Transit peptide</keyword>
<dbReference type="PROSITE" id="PS51375">
    <property type="entry name" value="PPR"/>
    <property type="match status" value="2"/>
</dbReference>
<dbReference type="GO" id="GO:0043024">
    <property type="term" value="F:ribosomal small subunit binding"/>
    <property type="evidence" value="ECO:0007669"/>
    <property type="project" value="InterPro"/>
</dbReference>
<keyword evidence="9" id="KW-0496">Mitochondrion</keyword>
<evidence type="ECO:0000256" key="1">
    <source>
        <dbReference type="ARBA" id="ARBA00004173"/>
    </source>
</evidence>
<dbReference type="GO" id="GO:0032543">
    <property type="term" value="P:mitochondrial translation"/>
    <property type="evidence" value="ECO:0007669"/>
    <property type="project" value="InterPro"/>
</dbReference>
<protein>
    <recommendedName>
        <fullName evidence="11">Small ribosomal subunit protein mS39</fullName>
    </recommendedName>
</protein>
<dbReference type="InterPro" id="IPR002885">
    <property type="entry name" value="PPR_rpt"/>
</dbReference>
<dbReference type="InterPro" id="IPR037387">
    <property type="entry name" value="PTCD3"/>
</dbReference>
<accession>A0A5N5NUD8</accession>
<evidence type="ECO:0000256" key="2">
    <source>
        <dbReference type="ARBA" id="ARBA00008551"/>
    </source>
</evidence>
<dbReference type="AlphaFoldDB" id="A0A5N5NUD8"/>
<keyword evidence="10" id="KW-0687">Ribonucleoprotein</keyword>
<dbReference type="InterPro" id="IPR011990">
    <property type="entry name" value="TPR-like_helical_dom_sf"/>
</dbReference>
<evidence type="ECO:0000256" key="3">
    <source>
        <dbReference type="ARBA" id="ARBA00022730"/>
    </source>
</evidence>
<keyword evidence="15" id="KW-1185">Reference proteome</keyword>